<feature type="compositionally biased region" description="Low complexity" evidence="1">
    <location>
        <begin position="949"/>
        <end position="962"/>
    </location>
</feature>
<sequence>MAAADPSMPFSPCDPDGPCADVSVGVLQWIFGPVVEKLTQGADPDIVFASASALGSIFSVFNSGLMVLASLIVSYIAIMAVTNTANEGEAMGKNWSSLWTPVRIVAGGSVLLPSASGYSFIQLVVMMFALWGVGFANSLFSIGVENGIVNGSLTAVSAQMGLGSGAKPNPDYPLYDVRQFAQEYLAVSWCRRTVNATYSASGGGTPNVNAGAGPDQSIDEGDGKVAAIYYMRDRNPETNLGGTVPICGSVKVYQLGAPTAIATETTVAAASIFDPAKIQDNAAALSAIRFAALNAKADAINQVMLEIEQWVAEWPATVNDSGWENVQSDRFNQIVNQAQNTMATRLNEQIAADSTLKRIMQQYVRDITKDGWAMAGGFYQRLGGIREEMGRIYAESVAQATAPNLNTLPQGPHAQLAHSSYTTIYNTIISKSLSGASYTSPTTPRAADFKAALVPSGIEDLSIDTLGSRGDSLMANLIGRGMERVTATMIGTDGDVDAIARIKTTGDILALLQSTGFAVDKLVHTSLSGLKATAASVGSVSLFGNKVDATPLVDTVLNWVVYNFLTPLAEVTTWLGRLAFYFGVFLPSLPYTIFMVAVVGWILAVLQSVIAAPLWAVMHMTPDRTFVGSQTQGYLLLLSLFIRPALIIVGLFAAMLVANPVIGYISKAFWAMYSANVASAESLGWLVEFLQWKNWLIMFGFVLLPVVYMVFGLSQSLPDTVLRWIGAGISSMGETQATEQMRSQSEKYGPSALQGGAAPKPTADTNHKDHRLNGDPGGAGSLSGPNGPSGNGGGGRSGGNHSRLLNANGQGVAPQHADAAPSTSSRSAAPSGPTRSASAASTLKTGAQGVISRWGDRADIADAEFTELARSGSAARPAFAGAQASNTVLALGSAGNSAALGERANASLVTADGKPNGILSSRADIGSTAEVDSGAATGGGHDPLEQREAASSSHRAASLGAAKDVSNGYDSRYSPMPEQGDDVINHGRAIANESKPA</sequence>
<keyword evidence="2" id="KW-0812">Transmembrane</keyword>
<gene>
    <name evidence="3" type="ORF">Tchl_2437</name>
</gene>
<dbReference type="KEGG" id="tcl:Tchl_2437"/>
<dbReference type="AlphaFoldDB" id="A0A1H5RPC8"/>
<dbReference type="EMBL" id="CP018839">
    <property type="protein sequence ID" value="APR05272.1"/>
    <property type="molecule type" value="Genomic_DNA"/>
</dbReference>
<keyword evidence="2" id="KW-0472">Membrane</keyword>
<evidence type="ECO:0000313" key="3">
    <source>
        <dbReference type="EMBL" id="APR05272.1"/>
    </source>
</evidence>
<feature type="transmembrane region" description="Helical" evidence="2">
    <location>
        <begin position="695"/>
        <end position="713"/>
    </location>
</feature>
<dbReference type="RefSeq" id="WP_232311578.1">
    <property type="nucleotide sequence ID" value="NZ_CP018839.1"/>
</dbReference>
<dbReference type="STRING" id="96773.Tchl_2437"/>
<evidence type="ECO:0000313" key="4">
    <source>
        <dbReference type="Proteomes" id="UP000185739"/>
    </source>
</evidence>
<reference evidence="3 4" key="1">
    <citation type="submission" date="2016-12" db="EMBL/GenBank/DDBJ databases">
        <title>Complete genome sequence of Thauera chlorobenzoica, a Betaproteobacterium degrading haloaromatics anaerobically to CO2 and halides.</title>
        <authorList>
            <person name="Goris T."/>
            <person name="Mergelsberg M."/>
            <person name="Boll M."/>
        </authorList>
    </citation>
    <scope>NUCLEOTIDE SEQUENCE [LARGE SCALE GENOMIC DNA]</scope>
    <source>
        <strain evidence="3 4">3CB1</strain>
    </source>
</reference>
<feature type="transmembrane region" description="Helical" evidence="2">
    <location>
        <begin position="592"/>
        <end position="615"/>
    </location>
</feature>
<feature type="region of interest" description="Disordered" evidence="1">
    <location>
        <begin position="930"/>
        <end position="997"/>
    </location>
</feature>
<proteinExistence type="predicted"/>
<feature type="transmembrane region" description="Helical" evidence="2">
    <location>
        <begin position="635"/>
        <end position="658"/>
    </location>
</feature>
<accession>A0A1H5RPC8</accession>
<organism evidence="3 4">
    <name type="scientific">Thauera chlorobenzoica</name>
    <dbReference type="NCBI Taxonomy" id="96773"/>
    <lineage>
        <taxon>Bacteria</taxon>
        <taxon>Pseudomonadati</taxon>
        <taxon>Pseudomonadota</taxon>
        <taxon>Betaproteobacteria</taxon>
        <taxon>Rhodocyclales</taxon>
        <taxon>Zoogloeaceae</taxon>
        <taxon>Thauera</taxon>
    </lineage>
</organism>
<dbReference type="NCBIfam" id="TIGR04346">
    <property type="entry name" value="DotA_TraY"/>
    <property type="match status" value="1"/>
</dbReference>
<feature type="transmembrane region" description="Helical" evidence="2">
    <location>
        <begin position="670"/>
        <end position="689"/>
    </location>
</feature>
<feature type="transmembrane region" description="Helical" evidence="2">
    <location>
        <begin position="57"/>
        <end position="81"/>
    </location>
</feature>
<evidence type="ECO:0000256" key="1">
    <source>
        <dbReference type="SAM" id="MobiDB-lite"/>
    </source>
</evidence>
<keyword evidence="4" id="KW-1185">Reference proteome</keyword>
<dbReference type="InterPro" id="IPR027628">
    <property type="entry name" value="DotA_TraY"/>
</dbReference>
<name>A0A1H5RPC8_9RHOO</name>
<protein>
    <submittedName>
        <fullName evidence="3">Conjugative transfer membrane protein TraY</fullName>
    </submittedName>
</protein>
<feature type="transmembrane region" description="Helical" evidence="2">
    <location>
        <begin position="102"/>
        <end position="131"/>
    </location>
</feature>
<dbReference type="Proteomes" id="UP000185739">
    <property type="component" value="Chromosome"/>
</dbReference>
<feature type="compositionally biased region" description="Gly residues" evidence="1">
    <location>
        <begin position="775"/>
        <end position="798"/>
    </location>
</feature>
<feature type="transmembrane region" description="Helical" evidence="2">
    <location>
        <begin position="559"/>
        <end position="580"/>
    </location>
</feature>
<evidence type="ECO:0000256" key="2">
    <source>
        <dbReference type="SAM" id="Phobius"/>
    </source>
</evidence>
<feature type="region of interest" description="Disordered" evidence="1">
    <location>
        <begin position="735"/>
        <end position="844"/>
    </location>
</feature>
<keyword evidence="2" id="KW-1133">Transmembrane helix</keyword>
<feature type="compositionally biased region" description="Low complexity" evidence="1">
    <location>
        <begin position="817"/>
        <end position="842"/>
    </location>
</feature>